<dbReference type="SMART" id="SM00822">
    <property type="entry name" value="PKS_KR"/>
    <property type="match status" value="1"/>
</dbReference>
<protein>
    <recommendedName>
        <fullName evidence="3">2,3-dihydro-2,3-dihydroxybenzoate dehydrogenase</fullName>
        <ecNumber evidence="3">1.3.1.28</ecNumber>
    </recommendedName>
</protein>
<evidence type="ECO:0000259" key="5">
    <source>
        <dbReference type="SMART" id="SM00822"/>
    </source>
</evidence>
<name>A0ABN2W8Y5_9ACTN</name>
<dbReference type="NCBIfam" id="NF006074">
    <property type="entry name" value="PRK08220.1"/>
    <property type="match status" value="1"/>
</dbReference>
<keyword evidence="7" id="KW-1185">Reference proteome</keyword>
<dbReference type="Pfam" id="PF00106">
    <property type="entry name" value="adh_short"/>
    <property type="match status" value="1"/>
</dbReference>
<dbReference type="Gene3D" id="3.40.50.720">
    <property type="entry name" value="NAD(P)-binding Rossmann-like Domain"/>
    <property type="match status" value="1"/>
</dbReference>
<evidence type="ECO:0000256" key="3">
    <source>
        <dbReference type="NCBIfam" id="TIGR04316"/>
    </source>
</evidence>
<dbReference type="PRINTS" id="PR01397">
    <property type="entry name" value="DHBDHDRGNASE"/>
</dbReference>
<dbReference type="RefSeq" id="WP_344531367.1">
    <property type="nucleotide sequence ID" value="NZ_BAAAPE010000013.1"/>
</dbReference>
<dbReference type="InterPro" id="IPR036291">
    <property type="entry name" value="NAD(P)-bd_dom_sf"/>
</dbReference>
<dbReference type="NCBIfam" id="TIGR04316">
    <property type="entry name" value="dhbA_paeA"/>
    <property type="match status" value="1"/>
</dbReference>
<proteinExistence type="inferred from homology"/>
<feature type="domain" description="Ketoreductase" evidence="5">
    <location>
        <begin position="15"/>
        <end position="200"/>
    </location>
</feature>
<comment type="caution">
    <text evidence="6">The sequence shown here is derived from an EMBL/GenBank/DDBJ whole genome shotgun (WGS) entry which is preliminary data.</text>
</comment>
<dbReference type="SUPFAM" id="SSF51735">
    <property type="entry name" value="NAD(P)-binding Rossmann-fold domains"/>
    <property type="match status" value="1"/>
</dbReference>
<comment type="similarity">
    <text evidence="1 4">Belongs to the short-chain dehydrogenases/reductases (SDR) family.</text>
</comment>
<evidence type="ECO:0000256" key="1">
    <source>
        <dbReference type="ARBA" id="ARBA00006484"/>
    </source>
</evidence>
<organism evidence="6 7">
    <name type="scientific">Streptomyces albiaxialis</name>
    <dbReference type="NCBI Taxonomy" id="329523"/>
    <lineage>
        <taxon>Bacteria</taxon>
        <taxon>Bacillati</taxon>
        <taxon>Actinomycetota</taxon>
        <taxon>Actinomycetes</taxon>
        <taxon>Kitasatosporales</taxon>
        <taxon>Streptomycetaceae</taxon>
        <taxon>Streptomyces</taxon>
    </lineage>
</organism>
<reference evidence="6 7" key="1">
    <citation type="journal article" date="2019" name="Int. J. Syst. Evol. Microbiol.">
        <title>The Global Catalogue of Microorganisms (GCM) 10K type strain sequencing project: providing services to taxonomists for standard genome sequencing and annotation.</title>
        <authorList>
            <consortium name="The Broad Institute Genomics Platform"/>
            <consortium name="The Broad Institute Genome Sequencing Center for Infectious Disease"/>
            <person name="Wu L."/>
            <person name="Ma J."/>
        </authorList>
    </citation>
    <scope>NUCLEOTIDE SEQUENCE [LARGE SCALE GENOMIC DNA]</scope>
    <source>
        <strain evidence="6 7">JCM 15478</strain>
    </source>
</reference>
<evidence type="ECO:0000313" key="7">
    <source>
        <dbReference type="Proteomes" id="UP001500016"/>
    </source>
</evidence>
<evidence type="ECO:0000313" key="6">
    <source>
        <dbReference type="EMBL" id="GAA2086100.1"/>
    </source>
</evidence>
<dbReference type="InterPro" id="IPR002347">
    <property type="entry name" value="SDR_fam"/>
</dbReference>
<keyword evidence="2" id="KW-0560">Oxidoreductase</keyword>
<dbReference type="InterPro" id="IPR020904">
    <property type="entry name" value="Sc_DH/Rdtase_CS"/>
</dbReference>
<gene>
    <name evidence="6" type="primary">dhbA</name>
    <name evidence="6" type="ORF">GCM10009801_48290</name>
</gene>
<dbReference type="PRINTS" id="PR00080">
    <property type="entry name" value="SDRFAMILY"/>
</dbReference>
<evidence type="ECO:0000256" key="2">
    <source>
        <dbReference type="ARBA" id="ARBA00023002"/>
    </source>
</evidence>
<evidence type="ECO:0000256" key="4">
    <source>
        <dbReference type="RuleBase" id="RU000363"/>
    </source>
</evidence>
<dbReference type="InterPro" id="IPR003560">
    <property type="entry name" value="DHB_DH"/>
</dbReference>
<accession>A0ABN2W8Y5</accession>
<dbReference type="PANTHER" id="PTHR42760:SF115">
    <property type="entry name" value="3-OXOACYL-[ACYL-CARRIER-PROTEIN] REDUCTASE FABG"/>
    <property type="match status" value="1"/>
</dbReference>
<dbReference type="PANTHER" id="PTHR42760">
    <property type="entry name" value="SHORT-CHAIN DEHYDROGENASES/REDUCTASES FAMILY MEMBER"/>
    <property type="match status" value="1"/>
</dbReference>
<sequence>MPEHIPDGTGEFAGRTALVTGAGQGIGASVALSLAAAGAHVAATDREPHGIEALATEWRARAADGPGAVTPYVLDVTDADAVTRTVDRVEAELGPLDILVNVAGILRTGPATELADQDWADTFAVNTTGVFHTSRAVAGRMAARGSGCVVTVGSNAAGIPRSGMAAYAASKAAATMFTKCLGLEVARSGVRCNVVAPGSTDTPMQRGMWADDPEGRGERRVIDGDPAAYRTGIPLGRIAEPRDIAEAVVFLASDRARHITLQELYVDGGATLR</sequence>
<dbReference type="EMBL" id="BAAAPE010000013">
    <property type="protein sequence ID" value="GAA2086100.1"/>
    <property type="molecule type" value="Genomic_DNA"/>
</dbReference>
<dbReference type="EC" id="1.3.1.28" evidence="3"/>
<dbReference type="Proteomes" id="UP001500016">
    <property type="component" value="Unassembled WGS sequence"/>
</dbReference>
<dbReference type="InterPro" id="IPR057326">
    <property type="entry name" value="KR_dom"/>
</dbReference>
<dbReference type="PROSITE" id="PS00061">
    <property type="entry name" value="ADH_SHORT"/>
    <property type="match status" value="1"/>
</dbReference>